<feature type="transmembrane region" description="Helical" evidence="1">
    <location>
        <begin position="116"/>
        <end position="134"/>
    </location>
</feature>
<evidence type="ECO:0000313" key="2">
    <source>
        <dbReference type="EMBL" id="HIT94167.1"/>
    </source>
</evidence>
<dbReference type="AlphaFoldDB" id="A0A9D1KSI0"/>
<name>A0A9D1KSI0_9FIRM</name>
<reference evidence="2" key="2">
    <citation type="journal article" date="2021" name="PeerJ">
        <title>Extensive microbial diversity within the chicken gut microbiome revealed by metagenomics and culture.</title>
        <authorList>
            <person name="Gilroy R."/>
            <person name="Ravi A."/>
            <person name="Getino M."/>
            <person name="Pursley I."/>
            <person name="Horton D.L."/>
            <person name="Alikhan N.F."/>
            <person name="Baker D."/>
            <person name="Gharbi K."/>
            <person name="Hall N."/>
            <person name="Watson M."/>
            <person name="Adriaenssens E.M."/>
            <person name="Foster-Nyarko E."/>
            <person name="Jarju S."/>
            <person name="Secka A."/>
            <person name="Antonio M."/>
            <person name="Oren A."/>
            <person name="Chaudhuri R.R."/>
            <person name="La Ragione R."/>
            <person name="Hildebrand F."/>
            <person name="Pallen M.J."/>
        </authorList>
    </citation>
    <scope>NUCLEOTIDE SEQUENCE</scope>
    <source>
        <strain evidence="2">ChiBcec7-5410</strain>
    </source>
</reference>
<comment type="caution">
    <text evidence="2">The sequence shown here is derived from an EMBL/GenBank/DDBJ whole genome shotgun (WGS) entry which is preliminary data.</text>
</comment>
<accession>A0A9D1KSI0</accession>
<feature type="transmembrane region" description="Helical" evidence="1">
    <location>
        <begin position="146"/>
        <end position="168"/>
    </location>
</feature>
<keyword evidence="1" id="KW-0472">Membrane</keyword>
<feature type="transmembrane region" description="Helical" evidence="1">
    <location>
        <begin position="60"/>
        <end position="77"/>
    </location>
</feature>
<reference evidence="2" key="1">
    <citation type="submission" date="2020-10" db="EMBL/GenBank/DDBJ databases">
        <authorList>
            <person name="Gilroy R."/>
        </authorList>
    </citation>
    <scope>NUCLEOTIDE SEQUENCE</scope>
    <source>
        <strain evidence="2">ChiBcec7-5410</strain>
    </source>
</reference>
<organism evidence="2 3">
    <name type="scientific">Candidatus Faecivivens stercoripullorum</name>
    <dbReference type="NCBI Taxonomy" id="2840805"/>
    <lineage>
        <taxon>Bacteria</taxon>
        <taxon>Bacillati</taxon>
        <taxon>Bacillota</taxon>
        <taxon>Clostridia</taxon>
        <taxon>Eubacteriales</taxon>
        <taxon>Oscillospiraceae</taxon>
        <taxon>Oscillospiraceae incertae sedis</taxon>
        <taxon>Candidatus Faecivivens</taxon>
    </lineage>
</organism>
<dbReference type="EMBL" id="DVLW01000088">
    <property type="protein sequence ID" value="HIT94167.1"/>
    <property type="molecule type" value="Genomic_DNA"/>
</dbReference>
<feature type="transmembrane region" description="Helical" evidence="1">
    <location>
        <begin position="180"/>
        <end position="199"/>
    </location>
</feature>
<keyword evidence="1" id="KW-1133">Transmembrane helix</keyword>
<sequence>MRQYITLFRIRFIAGLQYRAAAVAGIMTQFAWGGMTVLLYRAFYQADPSAFPQSFESMCSYIWIQQAFLAIFMVWGMDPEPFNLIKSGDIAYELCRPVSIYWMWFVKSAAIRLAKAVLRCMPLLIFALLLPHPYRLILPDAGRLLLFAGSVLLALVNIVAFTMLIYISTFYTLDSTGLRSLLSTLAEFLSGGLIPLPFFPDSLQRILALLPFAGMENTPLQLYNGTLIGSQAVFAIGMQMLWATVMIGTGVVWMRRALKNVVAQGG</sequence>
<dbReference type="PANTHER" id="PTHR36832:SF2">
    <property type="entry name" value="INTEGRAL MEMBRANE PROTEIN"/>
    <property type="match status" value="1"/>
</dbReference>
<evidence type="ECO:0000256" key="1">
    <source>
        <dbReference type="SAM" id="Phobius"/>
    </source>
</evidence>
<feature type="transmembrane region" description="Helical" evidence="1">
    <location>
        <begin position="232"/>
        <end position="254"/>
    </location>
</feature>
<dbReference type="PANTHER" id="PTHR36832">
    <property type="entry name" value="SLR1174 PROTEIN-RELATED"/>
    <property type="match status" value="1"/>
</dbReference>
<dbReference type="Proteomes" id="UP000824160">
    <property type="component" value="Unassembled WGS sequence"/>
</dbReference>
<feature type="transmembrane region" description="Helical" evidence="1">
    <location>
        <begin position="20"/>
        <end position="40"/>
    </location>
</feature>
<proteinExistence type="predicted"/>
<gene>
    <name evidence="2" type="ORF">IAC43_03200</name>
</gene>
<evidence type="ECO:0000313" key="3">
    <source>
        <dbReference type="Proteomes" id="UP000824160"/>
    </source>
</evidence>
<protein>
    <submittedName>
        <fullName evidence="2">ABC transporter permease</fullName>
    </submittedName>
</protein>
<keyword evidence="1" id="KW-0812">Transmembrane</keyword>